<organism evidence="3 4">
    <name type="scientific">Angustibacter aerolatus</name>
    <dbReference type="NCBI Taxonomy" id="1162965"/>
    <lineage>
        <taxon>Bacteria</taxon>
        <taxon>Bacillati</taxon>
        <taxon>Actinomycetota</taxon>
        <taxon>Actinomycetes</taxon>
        <taxon>Kineosporiales</taxon>
        <taxon>Kineosporiaceae</taxon>
    </lineage>
</organism>
<feature type="domain" description="Flavin reductase like" evidence="2">
    <location>
        <begin position="1"/>
        <end position="138"/>
    </location>
</feature>
<proteinExistence type="predicted"/>
<protein>
    <recommendedName>
        <fullName evidence="2">Flavin reductase like domain-containing protein</fullName>
    </recommendedName>
</protein>
<evidence type="ECO:0000313" key="3">
    <source>
        <dbReference type="EMBL" id="GMA87409.1"/>
    </source>
</evidence>
<dbReference type="Proteomes" id="UP001157017">
    <property type="component" value="Unassembled WGS sequence"/>
</dbReference>
<keyword evidence="4" id="KW-1185">Reference proteome</keyword>
<dbReference type="Gene3D" id="2.30.110.10">
    <property type="entry name" value="Electron Transport, Fmn-binding Protein, Chain A"/>
    <property type="match status" value="1"/>
</dbReference>
<dbReference type="InterPro" id="IPR002563">
    <property type="entry name" value="Flavin_Rdtase-like_dom"/>
</dbReference>
<gene>
    <name evidence="3" type="ORF">GCM10025868_26590</name>
</gene>
<keyword evidence="1" id="KW-0560">Oxidoreductase</keyword>
<dbReference type="PANTHER" id="PTHR30466">
    <property type="entry name" value="FLAVIN REDUCTASE"/>
    <property type="match status" value="1"/>
</dbReference>
<dbReference type="Pfam" id="PF01613">
    <property type="entry name" value="Flavin_Reduct"/>
    <property type="match status" value="1"/>
</dbReference>
<evidence type="ECO:0000256" key="1">
    <source>
        <dbReference type="ARBA" id="ARBA00023002"/>
    </source>
</evidence>
<dbReference type="InterPro" id="IPR050268">
    <property type="entry name" value="NADH-dep_flavin_reductase"/>
</dbReference>
<sequence length="140" mass="14756">MVGTGLHALTVSAVLHVSDEPPILAIALRERSSAIEALTASGRCTVNVLGDQHRQVAAHFASRSRPRGPEGFAVGAWTLDEWGPRLTDAVAVMSCEVTDIRPVGDHALLLAQVVDVDARLPLAVPPVPLVRVARQPHGVG</sequence>
<name>A0ABQ6JJV7_9ACTN</name>
<reference evidence="4" key="1">
    <citation type="journal article" date="2019" name="Int. J. Syst. Evol. Microbiol.">
        <title>The Global Catalogue of Microorganisms (GCM) 10K type strain sequencing project: providing services to taxonomists for standard genome sequencing and annotation.</title>
        <authorList>
            <consortium name="The Broad Institute Genomics Platform"/>
            <consortium name="The Broad Institute Genome Sequencing Center for Infectious Disease"/>
            <person name="Wu L."/>
            <person name="Ma J."/>
        </authorList>
    </citation>
    <scope>NUCLEOTIDE SEQUENCE [LARGE SCALE GENOMIC DNA]</scope>
    <source>
        <strain evidence="4">NBRC 108730</strain>
    </source>
</reference>
<dbReference type="SUPFAM" id="SSF50475">
    <property type="entry name" value="FMN-binding split barrel"/>
    <property type="match status" value="1"/>
</dbReference>
<accession>A0ABQ6JJV7</accession>
<evidence type="ECO:0000259" key="2">
    <source>
        <dbReference type="SMART" id="SM00903"/>
    </source>
</evidence>
<dbReference type="InterPro" id="IPR012349">
    <property type="entry name" value="Split_barrel_FMN-bd"/>
</dbReference>
<comment type="caution">
    <text evidence="3">The sequence shown here is derived from an EMBL/GenBank/DDBJ whole genome shotgun (WGS) entry which is preliminary data.</text>
</comment>
<dbReference type="SMART" id="SM00903">
    <property type="entry name" value="Flavin_Reduct"/>
    <property type="match status" value="1"/>
</dbReference>
<dbReference type="PANTHER" id="PTHR30466:SF1">
    <property type="entry name" value="FMN REDUCTASE (NADH) RUTF"/>
    <property type="match status" value="1"/>
</dbReference>
<evidence type="ECO:0000313" key="4">
    <source>
        <dbReference type="Proteomes" id="UP001157017"/>
    </source>
</evidence>
<dbReference type="EMBL" id="BSUZ01000001">
    <property type="protein sequence ID" value="GMA87409.1"/>
    <property type="molecule type" value="Genomic_DNA"/>
</dbReference>